<comment type="caution">
    <text evidence="2">The sequence shown here is derived from an EMBL/GenBank/DDBJ whole genome shotgun (WGS) entry which is preliminary data.</text>
</comment>
<evidence type="ECO:0000256" key="1">
    <source>
        <dbReference type="SAM" id="MobiDB-lite"/>
    </source>
</evidence>
<evidence type="ECO:0000313" key="3">
    <source>
        <dbReference type="Proteomes" id="UP001154282"/>
    </source>
</evidence>
<evidence type="ECO:0000313" key="2">
    <source>
        <dbReference type="EMBL" id="CAI0434260.1"/>
    </source>
</evidence>
<name>A0AAV0LJ94_9ROSI</name>
<accession>A0AAV0LJ94</accession>
<reference evidence="2" key="1">
    <citation type="submission" date="2022-08" db="EMBL/GenBank/DDBJ databases">
        <authorList>
            <person name="Gutierrez-Valencia J."/>
        </authorList>
    </citation>
    <scope>NUCLEOTIDE SEQUENCE</scope>
</reference>
<proteinExistence type="predicted"/>
<sequence>MGEMGGGDQGPHPTAENLAGDLRHGGGGC</sequence>
<organism evidence="2 3">
    <name type="scientific">Linum tenue</name>
    <dbReference type="NCBI Taxonomy" id="586396"/>
    <lineage>
        <taxon>Eukaryota</taxon>
        <taxon>Viridiplantae</taxon>
        <taxon>Streptophyta</taxon>
        <taxon>Embryophyta</taxon>
        <taxon>Tracheophyta</taxon>
        <taxon>Spermatophyta</taxon>
        <taxon>Magnoliopsida</taxon>
        <taxon>eudicotyledons</taxon>
        <taxon>Gunneridae</taxon>
        <taxon>Pentapetalae</taxon>
        <taxon>rosids</taxon>
        <taxon>fabids</taxon>
        <taxon>Malpighiales</taxon>
        <taxon>Linaceae</taxon>
        <taxon>Linum</taxon>
    </lineage>
</organism>
<protein>
    <submittedName>
        <fullName evidence="2">Uncharacterized protein</fullName>
    </submittedName>
</protein>
<dbReference type="Proteomes" id="UP001154282">
    <property type="component" value="Unassembled WGS sequence"/>
</dbReference>
<keyword evidence="3" id="KW-1185">Reference proteome</keyword>
<gene>
    <name evidence="2" type="ORF">LITE_LOCUS24209</name>
</gene>
<dbReference type="AlphaFoldDB" id="A0AAV0LJ94"/>
<feature type="region of interest" description="Disordered" evidence="1">
    <location>
        <begin position="1"/>
        <end position="29"/>
    </location>
</feature>
<dbReference type="EMBL" id="CAMGYJ010000006">
    <property type="protein sequence ID" value="CAI0434260.1"/>
    <property type="molecule type" value="Genomic_DNA"/>
</dbReference>